<evidence type="ECO:0000259" key="2">
    <source>
        <dbReference type="Pfam" id="PF20434"/>
    </source>
</evidence>
<accession>A0ABU3ABS0</accession>
<dbReference type="Proteomes" id="UP001255246">
    <property type="component" value="Unassembled WGS sequence"/>
</dbReference>
<dbReference type="InterPro" id="IPR029058">
    <property type="entry name" value="AB_hydrolase_fold"/>
</dbReference>
<sequence>MKTKTWLLVLYVILYGCTNMSSIENQHRDVRYANDSAAQKMDIFIPDGAGPFPAVLLIHGGGFKSGDKKAKYSLAKILVANEYVAICVNYRLSGEAIFPAAIHDIKAAIRFTRGNAANYSVNPDRIGCWGSSAGGNLSAMIGTSAGNKYIDGSVGFFKNESTKIQACVDWFGPIDFTTMKRDAKQLGFKESFNVVLESKYIGADISAPENFHLVQSANPETYIDDSDPPFYVQVGNKDPLIPYIQSQSFAHKLYQVLGKEDVRFEVIEGGKHGGAKFSNKENIGKVITFLDKYLKQ</sequence>
<evidence type="ECO:0000313" key="3">
    <source>
        <dbReference type="EMBL" id="MDT0607615.1"/>
    </source>
</evidence>
<dbReference type="EMBL" id="JAVRHR010000002">
    <property type="protein sequence ID" value="MDT0607615.1"/>
    <property type="molecule type" value="Genomic_DNA"/>
</dbReference>
<keyword evidence="4" id="KW-1185">Reference proteome</keyword>
<protein>
    <submittedName>
        <fullName evidence="3">Alpha/beta hydrolase</fullName>
    </submittedName>
</protein>
<evidence type="ECO:0000313" key="4">
    <source>
        <dbReference type="Proteomes" id="UP001255246"/>
    </source>
</evidence>
<dbReference type="RefSeq" id="WP_311351502.1">
    <property type="nucleotide sequence ID" value="NZ_JAVRHR010000002.1"/>
</dbReference>
<dbReference type="PANTHER" id="PTHR48081">
    <property type="entry name" value="AB HYDROLASE SUPERFAMILY PROTEIN C4A8.06C"/>
    <property type="match status" value="1"/>
</dbReference>
<dbReference type="InterPro" id="IPR050300">
    <property type="entry name" value="GDXG_lipolytic_enzyme"/>
</dbReference>
<dbReference type="PROSITE" id="PS51257">
    <property type="entry name" value="PROKAR_LIPOPROTEIN"/>
    <property type="match status" value="1"/>
</dbReference>
<organism evidence="3 4">
    <name type="scientific">Croceitalea rosinachiae</name>
    <dbReference type="NCBI Taxonomy" id="3075596"/>
    <lineage>
        <taxon>Bacteria</taxon>
        <taxon>Pseudomonadati</taxon>
        <taxon>Bacteroidota</taxon>
        <taxon>Flavobacteriia</taxon>
        <taxon>Flavobacteriales</taxon>
        <taxon>Flavobacteriaceae</taxon>
        <taxon>Croceitalea</taxon>
    </lineage>
</organism>
<proteinExistence type="predicted"/>
<dbReference type="InterPro" id="IPR049492">
    <property type="entry name" value="BD-FAE-like_dom"/>
</dbReference>
<comment type="caution">
    <text evidence="3">The sequence shown here is derived from an EMBL/GenBank/DDBJ whole genome shotgun (WGS) entry which is preliminary data.</text>
</comment>
<dbReference type="GO" id="GO:0016787">
    <property type="term" value="F:hydrolase activity"/>
    <property type="evidence" value="ECO:0007669"/>
    <property type="project" value="UniProtKB-KW"/>
</dbReference>
<evidence type="ECO:0000256" key="1">
    <source>
        <dbReference type="ARBA" id="ARBA00022801"/>
    </source>
</evidence>
<feature type="domain" description="BD-FAE-like" evidence="2">
    <location>
        <begin position="41"/>
        <end position="253"/>
    </location>
</feature>
<dbReference type="SUPFAM" id="SSF53474">
    <property type="entry name" value="alpha/beta-Hydrolases"/>
    <property type="match status" value="1"/>
</dbReference>
<reference evidence="3 4" key="1">
    <citation type="submission" date="2023-09" db="EMBL/GenBank/DDBJ databases">
        <authorList>
            <person name="Rey-Velasco X."/>
        </authorList>
    </citation>
    <scope>NUCLEOTIDE SEQUENCE [LARGE SCALE GENOMIC DNA]</scope>
    <source>
        <strain evidence="3 4">F388</strain>
    </source>
</reference>
<keyword evidence="1 3" id="KW-0378">Hydrolase</keyword>
<dbReference type="PANTHER" id="PTHR48081:SF13">
    <property type="entry name" value="ALPHA_BETA HYDROLASE"/>
    <property type="match status" value="1"/>
</dbReference>
<dbReference type="Pfam" id="PF20434">
    <property type="entry name" value="BD-FAE"/>
    <property type="match status" value="1"/>
</dbReference>
<dbReference type="Gene3D" id="3.40.50.1820">
    <property type="entry name" value="alpha/beta hydrolase"/>
    <property type="match status" value="1"/>
</dbReference>
<gene>
    <name evidence="3" type="ORF">RM706_11260</name>
</gene>
<name>A0ABU3ABS0_9FLAO</name>